<dbReference type="Proteomes" id="UP000823883">
    <property type="component" value="Unassembled WGS sequence"/>
</dbReference>
<evidence type="ECO:0000313" key="6">
    <source>
        <dbReference type="EMBL" id="HJC48773.1"/>
    </source>
</evidence>
<dbReference type="AlphaFoldDB" id="A0A9D2PFN8"/>
<comment type="caution">
    <text evidence="6">The sequence shown here is derived from an EMBL/GenBank/DDBJ whole genome shotgun (WGS) entry which is preliminary data.</text>
</comment>
<evidence type="ECO:0000256" key="2">
    <source>
        <dbReference type="ARBA" id="ARBA00023015"/>
    </source>
</evidence>
<dbReference type="InterPro" id="IPR036388">
    <property type="entry name" value="WH-like_DNA-bd_sf"/>
</dbReference>
<keyword evidence="4" id="KW-0804">Transcription</keyword>
<proteinExistence type="inferred from homology"/>
<dbReference type="PROSITE" id="PS50931">
    <property type="entry name" value="HTH_LYSR"/>
    <property type="match status" value="1"/>
</dbReference>
<dbReference type="Gene3D" id="3.40.190.290">
    <property type="match status" value="1"/>
</dbReference>
<dbReference type="PANTHER" id="PTHR30346">
    <property type="entry name" value="TRANSCRIPTIONAL DUAL REGULATOR HCAR-RELATED"/>
    <property type="match status" value="1"/>
</dbReference>
<dbReference type="FunFam" id="1.10.10.10:FF:000001">
    <property type="entry name" value="LysR family transcriptional regulator"/>
    <property type="match status" value="1"/>
</dbReference>
<keyword evidence="2" id="KW-0805">Transcription regulation</keyword>
<reference evidence="6" key="1">
    <citation type="journal article" date="2021" name="PeerJ">
        <title>Extensive microbial diversity within the chicken gut microbiome revealed by metagenomics and culture.</title>
        <authorList>
            <person name="Gilroy R."/>
            <person name="Ravi A."/>
            <person name="Getino M."/>
            <person name="Pursley I."/>
            <person name="Horton D.L."/>
            <person name="Alikhan N.F."/>
            <person name="Baker D."/>
            <person name="Gharbi K."/>
            <person name="Hall N."/>
            <person name="Watson M."/>
            <person name="Adriaenssens E.M."/>
            <person name="Foster-Nyarko E."/>
            <person name="Jarju S."/>
            <person name="Secka A."/>
            <person name="Antonio M."/>
            <person name="Oren A."/>
            <person name="Chaudhuri R.R."/>
            <person name="La Ragione R."/>
            <person name="Hildebrand F."/>
            <person name="Pallen M.J."/>
        </authorList>
    </citation>
    <scope>NUCLEOTIDE SEQUENCE</scope>
    <source>
        <strain evidence="6">CHK183-5548</strain>
    </source>
</reference>
<gene>
    <name evidence="6" type="ORF">IAA04_12065</name>
</gene>
<evidence type="ECO:0000313" key="7">
    <source>
        <dbReference type="Proteomes" id="UP000823883"/>
    </source>
</evidence>
<dbReference type="InterPro" id="IPR005119">
    <property type="entry name" value="LysR_subst-bd"/>
</dbReference>
<protein>
    <submittedName>
        <fullName evidence="6">LysR family transcriptional regulator</fullName>
    </submittedName>
</protein>
<dbReference type="Pfam" id="PF03466">
    <property type="entry name" value="LysR_substrate"/>
    <property type="match status" value="1"/>
</dbReference>
<evidence type="ECO:0000256" key="3">
    <source>
        <dbReference type="ARBA" id="ARBA00023125"/>
    </source>
</evidence>
<evidence type="ECO:0000256" key="4">
    <source>
        <dbReference type="ARBA" id="ARBA00023163"/>
    </source>
</evidence>
<dbReference type="EMBL" id="DWWL01000078">
    <property type="protein sequence ID" value="HJC48773.1"/>
    <property type="molecule type" value="Genomic_DNA"/>
</dbReference>
<dbReference type="Gene3D" id="1.10.10.10">
    <property type="entry name" value="Winged helix-like DNA-binding domain superfamily/Winged helix DNA-binding domain"/>
    <property type="match status" value="1"/>
</dbReference>
<evidence type="ECO:0000259" key="5">
    <source>
        <dbReference type="PROSITE" id="PS50931"/>
    </source>
</evidence>
<dbReference type="SUPFAM" id="SSF46785">
    <property type="entry name" value="Winged helix' DNA-binding domain"/>
    <property type="match status" value="1"/>
</dbReference>
<dbReference type="GO" id="GO:0003700">
    <property type="term" value="F:DNA-binding transcription factor activity"/>
    <property type="evidence" value="ECO:0007669"/>
    <property type="project" value="InterPro"/>
</dbReference>
<accession>A0A9D2PFN8</accession>
<keyword evidence="3" id="KW-0238">DNA-binding</keyword>
<dbReference type="PANTHER" id="PTHR30346:SF28">
    <property type="entry name" value="HTH-TYPE TRANSCRIPTIONAL REGULATOR CYNR"/>
    <property type="match status" value="1"/>
</dbReference>
<dbReference type="GO" id="GO:0032993">
    <property type="term" value="C:protein-DNA complex"/>
    <property type="evidence" value="ECO:0007669"/>
    <property type="project" value="TreeGrafter"/>
</dbReference>
<feature type="domain" description="HTH lysR-type" evidence="5">
    <location>
        <begin position="1"/>
        <end position="58"/>
    </location>
</feature>
<dbReference type="InterPro" id="IPR036390">
    <property type="entry name" value="WH_DNA-bd_sf"/>
</dbReference>
<dbReference type="Pfam" id="PF00126">
    <property type="entry name" value="HTH_1"/>
    <property type="match status" value="1"/>
</dbReference>
<dbReference type="InterPro" id="IPR000847">
    <property type="entry name" value="LysR_HTH_N"/>
</dbReference>
<comment type="similarity">
    <text evidence="1">Belongs to the LysR transcriptional regulatory family.</text>
</comment>
<dbReference type="SUPFAM" id="SSF53850">
    <property type="entry name" value="Periplasmic binding protein-like II"/>
    <property type="match status" value="1"/>
</dbReference>
<evidence type="ECO:0000256" key="1">
    <source>
        <dbReference type="ARBA" id="ARBA00009437"/>
    </source>
</evidence>
<dbReference type="PRINTS" id="PR00039">
    <property type="entry name" value="HTHLYSR"/>
</dbReference>
<reference evidence="6" key="2">
    <citation type="submission" date="2021-04" db="EMBL/GenBank/DDBJ databases">
        <authorList>
            <person name="Gilroy R."/>
        </authorList>
    </citation>
    <scope>NUCLEOTIDE SEQUENCE</scope>
    <source>
        <strain evidence="6">CHK183-5548</strain>
    </source>
</reference>
<organism evidence="6 7">
    <name type="scientific">Candidatus Lachnoclostridium pullistercoris</name>
    <dbReference type="NCBI Taxonomy" id="2838632"/>
    <lineage>
        <taxon>Bacteria</taxon>
        <taxon>Bacillati</taxon>
        <taxon>Bacillota</taxon>
        <taxon>Clostridia</taxon>
        <taxon>Lachnospirales</taxon>
        <taxon>Lachnospiraceae</taxon>
    </lineage>
</organism>
<name>A0A9D2PFN8_9FIRM</name>
<dbReference type="GO" id="GO:0003677">
    <property type="term" value="F:DNA binding"/>
    <property type="evidence" value="ECO:0007669"/>
    <property type="project" value="UniProtKB-KW"/>
</dbReference>
<sequence length="293" mass="33550">MELLQFRYFMTAAKYENMTKAAEELHIAQPALSQSIKRLETELGVELFDRSKHRIALNEHGKLLEKRLRPILHSIDSLPMELQESQYSTSHLIRLNLMAASSYVTNCIIGYKSIRPDVSFILSQKKPDDLIDISVSTIIGDMPFHDDHTVVLEEEFFMAVPASSRFASQPYVRLSDMAHEDFISLDKSRLIRAFCDSFCQSAGFTPHIIFESDNPESVKNLTVAGMGIAFWPIRSWGELNTKSAVLLPIRDPICRRKVLFTIYDHGQKNPAVRDFYRYLCTHFQIGERQTAGE</sequence>